<organism evidence="6 7">
    <name type="scientific">Planococcus versutus</name>
    <dbReference type="NCBI Taxonomy" id="1302659"/>
    <lineage>
        <taxon>Bacteria</taxon>
        <taxon>Bacillati</taxon>
        <taxon>Bacillota</taxon>
        <taxon>Bacilli</taxon>
        <taxon>Bacillales</taxon>
        <taxon>Caryophanaceae</taxon>
        <taxon>Planococcus</taxon>
    </lineage>
</organism>
<feature type="domain" description="SIS" evidence="5">
    <location>
        <begin position="119"/>
        <end position="262"/>
    </location>
</feature>
<name>A0A1B1S1N7_9BACL</name>
<dbReference type="InterPro" id="IPR035472">
    <property type="entry name" value="RpiR-like_SIS"/>
</dbReference>
<dbReference type="InterPro" id="IPR046348">
    <property type="entry name" value="SIS_dom_sf"/>
</dbReference>
<dbReference type="PANTHER" id="PTHR30514">
    <property type="entry name" value="GLUCOKINASE"/>
    <property type="match status" value="1"/>
</dbReference>
<dbReference type="Gene3D" id="1.10.10.10">
    <property type="entry name" value="Winged helix-like DNA-binding domain superfamily/Winged helix DNA-binding domain"/>
    <property type="match status" value="1"/>
</dbReference>
<dbReference type="KEGG" id="pll:I858_008875"/>
<keyword evidence="3" id="KW-0804">Transcription</keyword>
<dbReference type="Pfam" id="PF01380">
    <property type="entry name" value="SIS"/>
    <property type="match status" value="1"/>
</dbReference>
<evidence type="ECO:0000259" key="5">
    <source>
        <dbReference type="PROSITE" id="PS51464"/>
    </source>
</evidence>
<evidence type="ECO:0000256" key="1">
    <source>
        <dbReference type="ARBA" id="ARBA00023015"/>
    </source>
</evidence>
<dbReference type="STRING" id="1302659.I858_008875"/>
<accession>A0A1B1S1N7</accession>
<keyword evidence="1" id="KW-0805">Transcription regulation</keyword>
<keyword evidence="2" id="KW-0238">DNA-binding</keyword>
<reference evidence="6" key="1">
    <citation type="submission" date="2016-10" db="EMBL/GenBank/DDBJ databases">
        <authorList>
            <person name="See-Too W.S."/>
        </authorList>
    </citation>
    <scope>NUCLEOTIDE SEQUENCE</scope>
    <source>
        <strain evidence="6">L10.15</strain>
    </source>
</reference>
<dbReference type="PROSITE" id="PS51464">
    <property type="entry name" value="SIS"/>
    <property type="match status" value="1"/>
</dbReference>
<dbReference type="PANTHER" id="PTHR30514:SF1">
    <property type="entry name" value="HTH-TYPE TRANSCRIPTIONAL REGULATOR HEXR-RELATED"/>
    <property type="match status" value="1"/>
</dbReference>
<dbReference type="SUPFAM" id="SSF53697">
    <property type="entry name" value="SIS domain"/>
    <property type="match status" value="1"/>
</dbReference>
<evidence type="ECO:0000256" key="3">
    <source>
        <dbReference type="ARBA" id="ARBA00023163"/>
    </source>
</evidence>
<dbReference type="OrthoDB" id="3684496at2"/>
<dbReference type="InterPro" id="IPR001347">
    <property type="entry name" value="SIS_dom"/>
</dbReference>
<dbReference type="InterPro" id="IPR047640">
    <property type="entry name" value="RpiR-like"/>
</dbReference>
<feature type="domain" description="HTH rpiR-type" evidence="4">
    <location>
        <begin position="10"/>
        <end position="86"/>
    </location>
</feature>
<dbReference type="InterPro" id="IPR009057">
    <property type="entry name" value="Homeodomain-like_sf"/>
</dbReference>
<protein>
    <submittedName>
        <fullName evidence="6">RpiR family transcriptional regulator</fullName>
    </submittedName>
</protein>
<dbReference type="AlphaFoldDB" id="A0A1B1S1N7"/>
<dbReference type="Pfam" id="PF01418">
    <property type="entry name" value="HTH_6"/>
    <property type="match status" value="1"/>
</dbReference>
<dbReference type="Gene3D" id="3.40.50.10490">
    <property type="entry name" value="Glucose-6-phosphate isomerase like protein, domain 1"/>
    <property type="match status" value="1"/>
</dbReference>
<dbReference type="GO" id="GO:1901135">
    <property type="term" value="P:carbohydrate derivative metabolic process"/>
    <property type="evidence" value="ECO:0007669"/>
    <property type="project" value="InterPro"/>
</dbReference>
<dbReference type="EMBL" id="CP016540">
    <property type="protein sequence ID" value="ANU27102.1"/>
    <property type="molecule type" value="Genomic_DNA"/>
</dbReference>
<dbReference type="RefSeq" id="WP_049693692.1">
    <property type="nucleotide sequence ID" value="NZ_CP016540.2"/>
</dbReference>
<dbReference type="PROSITE" id="PS51071">
    <property type="entry name" value="HTH_RPIR"/>
    <property type="match status" value="1"/>
</dbReference>
<evidence type="ECO:0000256" key="2">
    <source>
        <dbReference type="ARBA" id="ARBA00023125"/>
    </source>
</evidence>
<gene>
    <name evidence="6" type="ORF">I858_008875</name>
</gene>
<sequence>MKPQTKLGGLKPTLLMIQMKADFTKSDTKIYEYILANKEKVLYHSLTEMAEACCVAEATLLRFFRKLDYKGFQDFKFTFAQEISSTVTDATDDTYVDKVKNNVIQVITDTADVVEEDLLEQAIMKIAESEDVVIFGIGSSGIAALDMQNRFMRIGKNASIITDSHFQMMRAASMTEKTVVIAVSLTGSTKDIVDAVSASKASGATVIALTSYTKSPLTKFADLVLLSSAKESPLDSGSLVSKISQLFLIDLICTGLAMKNEKEAKATQLKISENTASKLY</sequence>
<evidence type="ECO:0000259" key="4">
    <source>
        <dbReference type="PROSITE" id="PS51071"/>
    </source>
</evidence>
<evidence type="ECO:0000313" key="7">
    <source>
        <dbReference type="Proteomes" id="UP000053354"/>
    </source>
</evidence>
<evidence type="ECO:0000313" key="6">
    <source>
        <dbReference type="EMBL" id="ANU27102.1"/>
    </source>
</evidence>
<dbReference type="GO" id="GO:0003677">
    <property type="term" value="F:DNA binding"/>
    <property type="evidence" value="ECO:0007669"/>
    <property type="project" value="UniProtKB-KW"/>
</dbReference>
<dbReference type="SUPFAM" id="SSF46689">
    <property type="entry name" value="Homeodomain-like"/>
    <property type="match status" value="1"/>
</dbReference>
<dbReference type="GO" id="GO:0097367">
    <property type="term" value="F:carbohydrate derivative binding"/>
    <property type="evidence" value="ECO:0007669"/>
    <property type="project" value="InterPro"/>
</dbReference>
<dbReference type="CDD" id="cd05013">
    <property type="entry name" value="SIS_RpiR"/>
    <property type="match status" value="1"/>
</dbReference>
<dbReference type="InterPro" id="IPR000281">
    <property type="entry name" value="HTH_RpiR"/>
</dbReference>
<dbReference type="GO" id="GO:0003700">
    <property type="term" value="F:DNA-binding transcription factor activity"/>
    <property type="evidence" value="ECO:0007669"/>
    <property type="project" value="InterPro"/>
</dbReference>
<keyword evidence="7" id="KW-1185">Reference proteome</keyword>
<dbReference type="Proteomes" id="UP000053354">
    <property type="component" value="Chromosome"/>
</dbReference>
<dbReference type="InterPro" id="IPR036388">
    <property type="entry name" value="WH-like_DNA-bd_sf"/>
</dbReference>
<proteinExistence type="predicted"/>